<evidence type="ECO:0000313" key="6">
    <source>
        <dbReference type="EMBL" id="MCB5195848.1"/>
    </source>
</evidence>
<dbReference type="SMART" id="SM00100">
    <property type="entry name" value="cNMP"/>
    <property type="match status" value="1"/>
</dbReference>
<sequence length="232" mass="26162">MDESDMSEPAVAQPFLPFLFPLLNEFPTEIRQRLVQNGIERHVKADTVICSEGAKSEHILFLSSGILSITANEDLGKRAFLYGFMPAGSIAGLQMLFNERVNTYCLTSAVDSHFLLISIDDLLQALREYPLAWQACAKELATGVKFLLNFVNLLSHASGYQKLRTFLGWLERNAQAYPNQVGLDLSQQEIAARIGLSREMVNRMLAELRKGGYIEQDERGRFHILKPLPKKF</sequence>
<gene>
    <name evidence="6" type="ORF">LG219_06035</name>
</gene>
<evidence type="ECO:0000256" key="1">
    <source>
        <dbReference type="ARBA" id="ARBA00023015"/>
    </source>
</evidence>
<dbReference type="PANTHER" id="PTHR24567">
    <property type="entry name" value="CRP FAMILY TRANSCRIPTIONAL REGULATORY PROTEIN"/>
    <property type="match status" value="1"/>
</dbReference>
<dbReference type="InterPro" id="IPR018490">
    <property type="entry name" value="cNMP-bd_dom_sf"/>
</dbReference>
<keyword evidence="7" id="KW-1185">Reference proteome</keyword>
<comment type="caution">
    <text evidence="6">The sequence shown here is derived from an EMBL/GenBank/DDBJ whole genome shotgun (WGS) entry which is preliminary data.</text>
</comment>
<name>A0ABS8BJF9_9NEIS</name>
<evidence type="ECO:0000256" key="2">
    <source>
        <dbReference type="ARBA" id="ARBA00023125"/>
    </source>
</evidence>
<dbReference type="InterPro" id="IPR036390">
    <property type="entry name" value="WH_DNA-bd_sf"/>
</dbReference>
<dbReference type="Gene3D" id="2.60.120.10">
    <property type="entry name" value="Jelly Rolls"/>
    <property type="match status" value="1"/>
</dbReference>
<dbReference type="PRINTS" id="PR00034">
    <property type="entry name" value="HTHCRP"/>
</dbReference>
<evidence type="ECO:0000313" key="7">
    <source>
        <dbReference type="Proteomes" id="UP001198034"/>
    </source>
</evidence>
<dbReference type="SUPFAM" id="SSF46785">
    <property type="entry name" value="Winged helix' DNA-binding domain"/>
    <property type="match status" value="1"/>
</dbReference>
<evidence type="ECO:0000259" key="5">
    <source>
        <dbReference type="PROSITE" id="PS51063"/>
    </source>
</evidence>
<dbReference type="InterPro" id="IPR012318">
    <property type="entry name" value="HTH_CRP"/>
</dbReference>
<dbReference type="Pfam" id="PF00027">
    <property type="entry name" value="cNMP_binding"/>
    <property type="match status" value="1"/>
</dbReference>
<proteinExistence type="predicted"/>
<keyword evidence="2" id="KW-0238">DNA-binding</keyword>
<dbReference type="Gene3D" id="1.10.10.10">
    <property type="entry name" value="Winged helix-like DNA-binding domain superfamily/Winged helix DNA-binding domain"/>
    <property type="match status" value="1"/>
</dbReference>
<reference evidence="6 7" key="1">
    <citation type="submission" date="2021-10" db="EMBL/GenBank/DDBJ databases">
        <authorList>
            <person name="Chen M."/>
        </authorList>
    </citation>
    <scope>NUCLEOTIDE SEQUENCE [LARGE SCALE GENOMIC DNA]</scope>
    <source>
        <strain evidence="6 7">H3-26</strain>
    </source>
</reference>
<keyword evidence="1" id="KW-0805">Transcription regulation</keyword>
<organism evidence="6 7">
    <name type="scientific">Deefgea salmonis</name>
    <dbReference type="NCBI Taxonomy" id="2875502"/>
    <lineage>
        <taxon>Bacteria</taxon>
        <taxon>Pseudomonadati</taxon>
        <taxon>Pseudomonadota</taxon>
        <taxon>Betaproteobacteria</taxon>
        <taxon>Neisseriales</taxon>
        <taxon>Chitinibacteraceae</taxon>
        <taxon>Deefgea</taxon>
    </lineage>
</organism>
<protein>
    <submittedName>
        <fullName evidence="6">Crp/Fnr family transcriptional regulator</fullName>
    </submittedName>
</protein>
<dbReference type="SMART" id="SM00419">
    <property type="entry name" value="HTH_CRP"/>
    <property type="match status" value="1"/>
</dbReference>
<dbReference type="InterPro" id="IPR050397">
    <property type="entry name" value="Env_Response_Regulators"/>
</dbReference>
<accession>A0ABS8BJF9</accession>
<feature type="domain" description="HTH crp-type" evidence="5">
    <location>
        <begin position="157"/>
        <end position="228"/>
    </location>
</feature>
<dbReference type="InterPro" id="IPR014710">
    <property type="entry name" value="RmlC-like_jellyroll"/>
</dbReference>
<dbReference type="SUPFAM" id="SSF51206">
    <property type="entry name" value="cAMP-binding domain-like"/>
    <property type="match status" value="1"/>
</dbReference>
<dbReference type="PROSITE" id="PS50042">
    <property type="entry name" value="CNMP_BINDING_3"/>
    <property type="match status" value="1"/>
</dbReference>
<keyword evidence="3" id="KW-0804">Transcription</keyword>
<dbReference type="Proteomes" id="UP001198034">
    <property type="component" value="Unassembled WGS sequence"/>
</dbReference>
<dbReference type="Pfam" id="PF13545">
    <property type="entry name" value="HTH_Crp_2"/>
    <property type="match status" value="1"/>
</dbReference>
<evidence type="ECO:0000256" key="3">
    <source>
        <dbReference type="ARBA" id="ARBA00023163"/>
    </source>
</evidence>
<dbReference type="CDD" id="cd00092">
    <property type="entry name" value="HTH_CRP"/>
    <property type="match status" value="1"/>
</dbReference>
<dbReference type="InterPro" id="IPR036388">
    <property type="entry name" value="WH-like_DNA-bd_sf"/>
</dbReference>
<feature type="domain" description="Cyclic nucleotide-binding" evidence="4">
    <location>
        <begin position="22"/>
        <end position="126"/>
    </location>
</feature>
<dbReference type="RefSeq" id="WP_226763630.1">
    <property type="nucleotide sequence ID" value="NZ_JAJAWG010000002.1"/>
</dbReference>
<evidence type="ECO:0000259" key="4">
    <source>
        <dbReference type="PROSITE" id="PS50042"/>
    </source>
</evidence>
<dbReference type="InterPro" id="IPR000595">
    <property type="entry name" value="cNMP-bd_dom"/>
</dbReference>
<dbReference type="PROSITE" id="PS51063">
    <property type="entry name" value="HTH_CRP_2"/>
    <property type="match status" value="1"/>
</dbReference>
<dbReference type="EMBL" id="JAJAWG010000002">
    <property type="protein sequence ID" value="MCB5195848.1"/>
    <property type="molecule type" value="Genomic_DNA"/>
</dbReference>
<dbReference type="PANTHER" id="PTHR24567:SF26">
    <property type="entry name" value="REGULATORY PROTEIN YEIL"/>
    <property type="match status" value="1"/>
</dbReference>